<name>A0ABQ2DMJ0_9BACI</name>
<reference evidence="4" key="1">
    <citation type="journal article" date="2019" name="Int. J. Syst. Evol. Microbiol.">
        <title>The Global Catalogue of Microorganisms (GCM) 10K type strain sequencing project: providing services to taxonomists for standard genome sequencing and annotation.</title>
        <authorList>
            <consortium name="The Broad Institute Genomics Platform"/>
            <consortium name="The Broad Institute Genome Sequencing Center for Infectious Disease"/>
            <person name="Wu L."/>
            <person name="Ma J."/>
        </authorList>
    </citation>
    <scope>NUCLEOTIDE SEQUENCE [LARGE SCALE GENOMIC DNA]</scope>
    <source>
        <strain evidence="4">JCM 30071</strain>
    </source>
</reference>
<dbReference type="EMBL" id="BMPN01000004">
    <property type="protein sequence ID" value="GGJ63840.1"/>
    <property type="molecule type" value="Genomic_DNA"/>
</dbReference>
<dbReference type="InterPro" id="IPR003010">
    <property type="entry name" value="C-N_Hydrolase"/>
</dbReference>
<dbReference type="RefSeq" id="WP_188943464.1">
    <property type="nucleotide sequence ID" value="NZ_BMPN01000004.1"/>
</dbReference>
<evidence type="ECO:0000313" key="3">
    <source>
        <dbReference type="EMBL" id="GGJ63840.1"/>
    </source>
</evidence>
<sequence>MKYCIYQMEIVFGNPKENRKKVAGWIKQTVNEEKPDTIVLPEMWTTAYAFDDLENLADDNGEPTIAFLQDMASTYHINIVGGSFANQKDNEIYNSSVVIDRNGDVIHQYDKLHLVPMLDEHLYLTGGKNKATVFHLDGVKMGIIICYDLRFPELLRKLALEGAQVVHIVAEWPAARRDHWEILQQARAIENQMYIISSNVVGNYNHVDFAGTSMVIDPWGEVIIKGSLTKEEIIRATLKLDKVVDIRKEVPVFSSRVPDYY</sequence>
<comment type="similarity">
    <text evidence="1">Belongs to the carbon-nitrogen hydrolase superfamily. NIT1/NIT2 family.</text>
</comment>
<dbReference type="PROSITE" id="PS01227">
    <property type="entry name" value="UPF0012"/>
    <property type="match status" value="1"/>
</dbReference>
<feature type="domain" description="CN hydrolase" evidence="2">
    <location>
        <begin position="1"/>
        <end position="240"/>
    </location>
</feature>
<dbReference type="PROSITE" id="PS50263">
    <property type="entry name" value="CN_HYDROLASE"/>
    <property type="match status" value="1"/>
</dbReference>
<accession>A0ABQ2DMJ0</accession>
<dbReference type="InterPro" id="IPR001110">
    <property type="entry name" value="UPF0012_CS"/>
</dbReference>
<evidence type="ECO:0000259" key="2">
    <source>
        <dbReference type="PROSITE" id="PS50263"/>
    </source>
</evidence>
<proteinExistence type="inferred from homology"/>
<keyword evidence="4" id="KW-1185">Reference proteome</keyword>
<protein>
    <submittedName>
        <fullName evidence="3">Hydrolase</fullName>
    </submittedName>
</protein>
<gene>
    <name evidence="3" type="ORF">GCM10007111_27180</name>
</gene>
<dbReference type="GO" id="GO:0016787">
    <property type="term" value="F:hydrolase activity"/>
    <property type="evidence" value="ECO:0007669"/>
    <property type="project" value="UniProtKB-KW"/>
</dbReference>
<dbReference type="PANTHER" id="PTHR23088">
    <property type="entry name" value="NITRILASE-RELATED"/>
    <property type="match status" value="1"/>
</dbReference>
<evidence type="ECO:0000313" key="4">
    <source>
        <dbReference type="Proteomes" id="UP000634435"/>
    </source>
</evidence>
<dbReference type="Pfam" id="PF00795">
    <property type="entry name" value="CN_hydrolase"/>
    <property type="match status" value="1"/>
</dbReference>
<dbReference type="InterPro" id="IPR036526">
    <property type="entry name" value="C-N_Hydrolase_sf"/>
</dbReference>
<dbReference type="Gene3D" id="3.60.110.10">
    <property type="entry name" value="Carbon-nitrogen hydrolase"/>
    <property type="match status" value="1"/>
</dbReference>
<evidence type="ECO:0000256" key="1">
    <source>
        <dbReference type="ARBA" id="ARBA00010613"/>
    </source>
</evidence>
<keyword evidence="3" id="KW-0378">Hydrolase</keyword>
<comment type="caution">
    <text evidence="3">The sequence shown here is derived from an EMBL/GenBank/DDBJ whole genome shotgun (WGS) entry which is preliminary data.</text>
</comment>
<organism evidence="3 4">
    <name type="scientific">Virgibacillus kapii</name>
    <dbReference type="NCBI Taxonomy" id="1638645"/>
    <lineage>
        <taxon>Bacteria</taxon>
        <taxon>Bacillati</taxon>
        <taxon>Bacillota</taxon>
        <taxon>Bacilli</taxon>
        <taxon>Bacillales</taxon>
        <taxon>Bacillaceae</taxon>
        <taxon>Virgibacillus</taxon>
    </lineage>
</organism>
<dbReference type="CDD" id="cd07583">
    <property type="entry name" value="nitrilase_5"/>
    <property type="match status" value="1"/>
</dbReference>
<dbReference type="PANTHER" id="PTHR23088:SF27">
    <property type="entry name" value="DEAMINATED GLUTATHIONE AMIDASE"/>
    <property type="match status" value="1"/>
</dbReference>
<dbReference type="Proteomes" id="UP000634435">
    <property type="component" value="Unassembled WGS sequence"/>
</dbReference>
<dbReference type="SUPFAM" id="SSF56317">
    <property type="entry name" value="Carbon-nitrogen hydrolase"/>
    <property type="match status" value="1"/>
</dbReference>